<comment type="caution">
    <text evidence="1">The sequence shown here is derived from an EMBL/GenBank/DDBJ whole genome shotgun (WGS) entry which is preliminary data.</text>
</comment>
<evidence type="ECO:0000313" key="2">
    <source>
        <dbReference type="Proteomes" id="UP000747542"/>
    </source>
</evidence>
<keyword evidence="2" id="KW-1185">Reference proteome</keyword>
<reference evidence="1" key="1">
    <citation type="journal article" date="2021" name="Sci. Adv.">
        <title>The American lobster genome reveals insights on longevity, neural, and immune adaptations.</title>
        <authorList>
            <person name="Polinski J.M."/>
            <person name="Zimin A.V."/>
            <person name="Clark K.F."/>
            <person name="Kohn A.B."/>
            <person name="Sadowski N."/>
            <person name="Timp W."/>
            <person name="Ptitsyn A."/>
            <person name="Khanna P."/>
            <person name="Romanova D.Y."/>
            <person name="Williams P."/>
            <person name="Greenwood S.J."/>
            <person name="Moroz L.L."/>
            <person name="Walt D.R."/>
            <person name="Bodnar A.G."/>
        </authorList>
    </citation>
    <scope>NUCLEOTIDE SEQUENCE</scope>
    <source>
        <strain evidence="1">GMGI-L3</strain>
    </source>
</reference>
<evidence type="ECO:0000313" key="1">
    <source>
        <dbReference type="EMBL" id="KAG7170590.1"/>
    </source>
</evidence>
<dbReference type="Proteomes" id="UP000747542">
    <property type="component" value="Unassembled WGS sequence"/>
</dbReference>
<dbReference type="PROSITE" id="PS51257">
    <property type="entry name" value="PROKAR_LIPOPROTEIN"/>
    <property type="match status" value="1"/>
</dbReference>
<accession>A0A8J5KHS5</accession>
<dbReference type="AlphaFoldDB" id="A0A8J5KHS5"/>
<proteinExistence type="predicted"/>
<gene>
    <name evidence="1" type="ORF">Hamer_G013402</name>
</gene>
<protein>
    <submittedName>
        <fullName evidence="1">Uncharacterized protein</fullName>
    </submittedName>
</protein>
<sequence>MNDCRSTFVTQVVMHLAVHGLRWLVGLSLWGGCFTLTFVNGLVQVEVLEVGCSDDFVHTFGATVGWTVPIFCLNTCSKENKTNGLKLNNKITTQVNLEEYPGSVLVTYQEHVMCSEPTYSSERISLCSHEEAENCMVLHAADEAHRRYRKIFIKTVDTDVVVLCIGFATKIGCECHWVGFGTGRSFCYLNVTQMAEVLAFQSQFVALLPSYWTQDFDQVLSIQAQAEGGPLQLQLP</sequence>
<dbReference type="EMBL" id="JAHLQT010013773">
    <property type="protein sequence ID" value="KAG7170590.1"/>
    <property type="molecule type" value="Genomic_DNA"/>
</dbReference>
<organism evidence="1 2">
    <name type="scientific">Homarus americanus</name>
    <name type="common">American lobster</name>
    <dbReference type="NCBI Taxonomy" id="6706"/>
    <lineage>
        <taxon>Eukaryota</taxon>
        <taxon>Metazoa</taxon>
        <taxon>Ecdysozoa</taxon>
        <taxon>Arthropoda</taxon>
        <taxon>Crustacea</taxon>
        <taxon>Multicrustacea</taxon>
        <taxon>Malacostraca</taxon>
        <taxon>Eumalacostraca</taxon>
        <taxon>Eucarida</taxon>
        <taxon>Decapoda</taxon>
        <taxon>Pleocyemata</taxon>
        <taxon>Astacidea</taxon>
        <taxon>Nephropoidea</taxon>
        <taxon>Nephropidae</taxon>
        <taxon>Homarus</taxon>
    </lineage>
</organism>
<name>A0A8J5KHS5_HOMAM</name>